<dbReference type="RefSeq" id="WP_092047979.1">
    <property type="nucleotide sequence ID" value="NZ_FOQD01000002.1"/>
</dbReference>
<dbReference type="InterPro" id="IPR017850">
    <property type="entry name" value="Alkaline_phosphatase_core_sf"/>
</dbReference>
<gene>
    <name evidence="1" type="ORF">SAMN05421753_102295</name>
</gene>
<dbReference type="InterPro" id="IPR006311">
    <property type="entry name" value="TAT_signal"/>
</dbReference>
<protein>
    <recommendedName>
        <fullName evidence="3">Tat (Twin-arginine translocation) pathway signal sequence</fullName>
    </recommendedName>
</protein>
<proteinExistence type="predicted"/>
<dbReference type="AlphaFoldDB" id="A0A1I3CI82"/>
<dbReference type="EMBL" id="FOQD01000002">
    <property type="protein sequence ID" value="SFH74280.1"/>
    <property type="molecule type" value="Genomic_DNA"/>
</dbReference>
<reference evidence="2" key="1">
    <citation type="submission" date="2016-10" db="EMBL/GenBank/DDBJ databases">
        <authorList>
            <person name="Varghese N."/>
            <person name="Submissions S."/>
        </authorList>
    </citation>
    <scope>NUCLEOTIDE SEQUENCE [LARGE SCALE GENOMIC DNA]</scope>
    <source>
        <strain evidence="2">DSM 26348</strain>
    </source>
</reference>
<dbReference type="PANTHER" id="PTHR43737">
    <property type="entry name" value="BLL7424 PROTEIN"/>
    <property type="match status" value="1"/>
</dbReference>
<dbReference type="PANTHER" id="PTHR43737:SF1">
    <property type="entry name" value="DUF1501 DOMAIN-CONTAINING PROTEIN"/>
    <property type="match status" value="1"/>
</dbReference>
<dbReference type="Proteomes" id="UP000199518">
    <property type="component" value="Unassembled WGS sequence"/>
</dbReference>
<dbReference type="PROSITE" id="PS51318">
    <property type="entry name" value="TAT"/>
    <property type="match status" value="1"/>
</dbReference>
<dbReference type="Gene3D" id="3.40.720.10">
    <property type="entry name" value="Alkaline Phosphatase, subunit A"/>
    <property type="match status" value="1"/>
</dbReference>
<dbReference type="OrthoDB" id="127333at2"/>
<dbReference type="InterPro" id="IPR010869">
    <property type="entry name" value="DUF1501"/>
</dbReference>
<dbReference type="Pfam" id="PF07394">
    <property type="entry name" value="DUF1501"/>
    <property type="match status" value="1"/>
</dbReference>
<dbReference type="STRING" id="1576369.SAMN05421753_102295"/>
<organism evidence="1 2">
    <name type="scientific">Planctomicrobium piriforme</name>
    <dbReference type="NCBI Taxonomy" id="1576369"/>
    <lineage>
        <taxon>Bacteria</taxon>
        <taxon>Pseudomonadati</taxon>
        <taxon>Planctomycetota</taxon>
        <taxon>Planctomycetia</taxon>
        <taxon>Planctomycetales</taxon>
        <taxon>Planctomycetaceae</taxon>
        <taxon>Planctomicrobium</taxon>
    </lineage>
</organism>
<keyword evidence="2" id="KW-1185">Reference proteome</keyword>
<evidence type="ECO:0000313" key="1">
    <source>
        <dbReference type="EMBL" id="SFH74280.1"/>
    </source>
</evidence>
<name>A0A1I3CI82_9PLAN</name>
<sequence>MTNFQRDFDRRDFLRFSLAGALGVSHSGWLPRLAQAAGEQQIPKACILLWMSGGPSQTDTFDLKPGHANGGPVKPISTSVPGVQISENLPGLAKQMQDLAIIRSLTSSEGDHQRGTQLMLTGYRPRAEAVSYPVLGSLLTKELGSGDQDLPGFVSISSFRFAQMGAGFLGPKYAPLSVSGQSNDPTARANLTIENLRPPTGLNADSMENRFELLQSLQQDFRREHVAESTAAHQANYERAMRMVRTEAKSAFRLDQEADPLRDAYGRNRFGQGCLLARRLIERGVSFVEVTLSGTNDNQLGWDTHQENAARVKELCGVLDPAWSTLVTDLRERGLLKSTLVIWMGEFGRTPTINENGGRDHFPLAWSTVLCGGGIRGGQVVGSTGEDGMRVVDRPVTVPELYATVCAALGIDHTRENLTPDGRPIAIVDAHAHPVSEIVS</sequence>
<dbReference type="SUPFAM" id="SSF53649">
    <property type="entry name" value="Alkaline phosphatase-like"/>
    <property type="match status" value="1"/>
</dbReference>
<evidence type="ECO:0008006" key="3">
    <source>
        <dbReference type="Google" id="ProtNLM"/>
    </source>
</evidence>
<evidence type="ECO:0000313" key="2">
    <source>
        <dbReference type="Proteomes" id="UP000199518"/>
    </source>
</evidence>
<accession>A0A1I3CI82</accession>